<dbReference type="InterPro" id="IPR013320">
    <property type="entry name" value="ConA-like_dom_sf"/>
</dbReference>
<evidence type="ECO:0000256" key="7">
    <source>
        <dbReference type="SAM" id="SignalP"/>
    </source>
</evidence>
<dbReference type="InterPro" id="IPR041542">
    <property type="entry name" value="GH43_C2"/>
</dbReference>
<evidence type="ECO:0000256" key="2">
    <source>
        <dbReference type="ARBA" id="ARBA00022801"/>
    </source>
</evidence>
<reference evidence="9 10" key="1">
    <citation type="submission" date="2018-08" db="EMBL/GenBank/DDBJ databases">
        <title>A genome reference for cultivated species of the human gut microbiota.</title>
        <authorList>
            <person name="Zou Y."/>
            <person name="Xue W."/>
            <person name="Luo G."/>
        </authorList>
    </citation>
    <scope>NUCLEOTIDE SEQUENCE [LARGE SCALE GENOMIC DNA]</scope>
    <source>
        <strain evidence="9 10">AM40-30BH</strain>
    </source>
</reference>
<feature type="domain" description="Beta-xylosidase C-terminal Concanavalin A-like" evidence="8">
    <location>
        <begin position="391"/>
        <end position="580"/>
    </location>
</feature>
<evidence type="ECO:0000313" key="10">
    <source>
        <dbReference type="Proteomes" id="UP000284379"/>
    </source>
</evidence>
<feature type="signal peptide" evidence="7">
    <location>
        <begin position="1"/>
        <end position="28"/>
    </location>
</feature>
<keyword evidence="3 6" id="KW-0326">Glycosidase</keyword>
<feature type="active site" description="Proton acceptor" evidence="4">
    <location>
        <position position="107"/>
    </location>
</feature>
<protein>
    <submittedName>
        <fullName evidence="9">Beta-xylosidase</fullName>
    </submittedName>
</protein>
<dbReference type="InterPro" id="IPR023296">
    <property type="entry name" value="Glyco_hydro_beta-prop_sf"/>
</dbReference>
<name>A0A413VP62_9BACE</name>
<comment type="similarity">
    <text evidence="1 6">Belongs to the glycosyl hydrolase 43 family.</text>
</comment>
<gene>
    <name evidence="9" type="ORF">DW888_09525</name>
</gene>
<organism evidence="9 10">
    <name type="scientific">Bacteroides nordii</name>
    <dbReference type="NCBI Taxonomy" id="291645"/>
    <lineage>
        <taxon>Bacteria</taxon>
        <taxon>Pseudomonadati</taxon>
        <taxon>Bacteroidota</taxon>
        <taxon>Bacteroidia</taxon>
        <taxon>Bacteroidales</taxon>
        <taxon>Bacteroidaceae</taxon>
        <taxon>Bacteroides</taxon>
    </lineage>
</organism>
<dbReference type="EMBL" id="QSGO01000006">
    <property type="protein sequence ID" value="RHB35356.1"/>
    <property type="molecule type" value="Genomic_DNA"/>
</dbReference>
<dbReference type="Proteomes" id="UP000284379">
    <property type="component" value="Unassembled WGS sequence"/>
</dbReference>
<feature type="active site" description="Proton donor" evidence="4">
    <location>
        <position position="263"/>
    </location>
</feature>
<dbReference type="GO" id="GO:0004553">
    <property type="term" value="F:hydrolase activity, hydrolyzing O-glycosyl compounds"/>
    <property type="evidence" value="ECO:0007669"/>
    <property type="project" value="InterPro"/>
</dbReference>
<dbReference type="InterPro" id="IPR051795">
    <property type="entry name" value="Glycosyl_Hydrlase_43"/>
</dbReference>
<feature type="site" description="Important for catalytic activity, responsible for pKa modulation of the active site Glu and correct orientation of both the proton donor and substrate" evidence="5">
    <location>
        <position position="214"/>
    </location>
</feature>
<dbReference type="SUPFAM" id="SSF75005">
    <property type="entry name" value="Arabinanase/levansucrase/invertase"/>
    <property type="match status" value="1"/>
</dbReference>
<dbReference type="Gene3D" id="2.115.10.20">
    <property type="entry name" value="Glycosyl hydrolase domain, family 43"/>
    <property type="match status" value="1"/>
</dbReference>
<dbReference type="RefSeq" id="WP_002558290.1">
    <property type="nucleotide sequence ID" value="NZ_CABJFV010000006.1"/>
</dbReference>
<evidence type="ECO:0000259" key="8">
    <source>
        <dbReference type="Pfam" id="PF17851"/>
    </source>
</evidence>
<dbReference type="PANTHER" id="PTHR42812:SF12">
    <property type="entry name" value="BETA-XYLOSIDASE-RELATED"/>
    <property type="match status" value="1"/>
</dbReference>
<evidence type="ECO:0000256" key="6">
    <source>
        <dbReference type="RuleBase" id="RU361187"/>
    </source>
</evidence>
<dbReference type="Pfam" id="PF04616">
    <property type="entry name" value="Glyco_hydro_43"/>
    <property type="match status" value="1"/>
</dbReference>
<evidence type="ECO:0000256" key="1">
    <source>
        <dbReference type="ARBA" id="ARBA00009865"/>
    </source>
</evidence>
<dbReference type="CDD" id="cd09001">
    <property type="entry name" value="GH43_FsAxh1-like"/>
    <property type="match status" value="1"/>
</dbReference>
<comment type="caution">
    <text evidence="9">The sequence shown here is derived from an EMBL/GenBank/DDBJ whole genome shotgun (WGS) entry which is preliminary data.</text>
</comment>
<proteinExistence type="inferred from homology"/>
<dbReference type="Gene3D" id="2.60.120.200">
    <property type="match status" value="1"/>
</dbReference>
<sequence>MKNIFSLKKSRSALSLVLCCLPFITITAQQMTAFERVGTDDESIQEFFPGEHRARPVLGAYTNSGYMGLFCGGQDLGGSSGWYIDPRWGDLGDGTFANPILNGDYSDPDVIRVGNKYYMICSEFHFMGIPVLESDDMVNWTIVGQIYNHIDLPGFSEMKRYGDGSWAPALRYHDGKFWMFVCMPNDGLFMSTATNAAGPWTPLHCVKSAGGWEDPCPLWDDDGQAYVGRSQLGGGPIYIHKMSADGTRLLDDGKKVYEGPVAEGTKLFKKDGYYYISIPEGGVSSGWQTVMRSKNIYGPYEPKRVLEMGVTKVNGPHQGALVDTPEGEWWFYHFQSADPQGRVVHLQPVVWEDGFPVIGTDYDKNGIGEPVKVCKKPAVKCDVTPHAPQASDDFSSDKLAVQWQFNHNPANENWSLTSRPGWLEMKALKAESVRDSRNQFTQKTMGYKGEAVIRMDYSAMTEGQRAGLECIGNKFCGAGVLVQKDAGTLTPVVYYENEGQIKLIKTVEKGGDPVIYVKLAIDALNNKHQFSYSLDGQNYLECGDSFQEGSRDWKGSRVGLYSYNTKEEGGSVWFDSFEYKFDGPGGLVTEE</sequence>
<dbReference type="Pfam" id="PF17851">
    <property type="entry name" value="GH43_C2"/>
    <property type="match status" value="1"/>
</dbReference>
<evidence type="ECO:0000256" key="3">
    <source>
        <dbReference type="ARBA" id="ARBA00023295"/>
    </source>
</evidence>
<feature type="chain" id="PRO_5019116284" evidence="7">
    <location>
        <begin position="29"/>
        <end position="591"/>
    </location>
</feature>
<dbReference type="GO" id="GO:0005975">
    <property type="term" value="P:carbohydrate metabolic process"/>
    <property type="evidence" value="ECO:0007669"/>
    <property type="project" value="InterPro"/>
</dbReference>
<dbReference type="PANTHER" id="PTHR42812">
    <property type="entry name" value="BETA-XYLOSIDASE"/>
    <property type="match status" value="1"/>
</dbReference>
<keyword evidence="7" id="KW-0732">Signal</keyword>
<evidence type="ECO:0000256" key="5">
    <source>
        <dbReference type="PIRSR" id="PIRSR606710-2"/>
    </source>
</evidence>
<evidence type="ECO:0000313" key="9">
    <source>
        <dbReference type="EMBL" id="RHB35356.1"/>
    </source>
</evidence>
<dbReference type="AlphaFoldDB" id="A0A413VP62"/>
<evidence type="ECO:0000256" key="4">
    <source>
        <dbReference type="PIRSR" id="PIRSR606710-1"/>
    </source>
</evidence>
<keyword evidence="2 6" id="KW-0378">Hydrolase</keyword>
<dbReference type="InterPro" id="IPR006710">
    <property type="entry name" value="Glyco_hydro_43"/>
</dbReference>
<accession>A0A413VP62</accession>
<dbReference type="SUPFAM" id="SSF49899">
    <property type="entry name" value="Concanavalin A-like lectins/glucanases"/>
    <property type="match status" value="1"/>
</dbReference>